<feature type="domain" description="Glycosyltransferase subfamily 4-like N-terminal" evidence="1">
    <location>
        <begin position="23"/>
        <end position="183"/>
    </location>
</feature>
<dbReference type="EMBL" id="CP037968">
    <property type="protein sequence ID" value="QYZ79240.1"/>
    <property type="molecule type" value="Genomic_DNA"/>
</dbReference>
<reference evidence="2" key="2">
    <citation type="submission" date="2019-03" db="EMBL/GenBank/DDBJ databases">
        <authorList>
            <person name="Chen S.-C."/>
            <person name="Wu S.-Y."/>
            <person name="Lai M.-C."/>
        </authorList>
    </citation>
    <scope>NUCLEOTIDE SEQUENCE</scope>
    <source>
        <strain evidence="2">ML15</strain>
    </source>
</reference>
<dbReference type="InterPro" id="IPR050194">
    <property type="entry name" value="Glycosyltransferase_grp1"/>
</dbReference>
<organism evidence="2 3">
    <name type="scientific">Methanofollis formosanus</name>
    <dbReference type="NCBI Taxonomy" id="299308"/>
    <lineage>
        <taxon>Archaea</taxon>
        <taxon>Methanobacteriati</taxon>
        <taxon>Methanobacteriota</taxon>
        <taxon>Stenosarchaea group</taxon>
        <taxon>Methanomicrobia</taxon>
        <taxon>Methanomicrobiales</taxon>
        <taxon>Methanomicrobiaceae</taxon>
        <taxon>Methanofollis</taxon>
    </lineage>
</organism>
<dbReference type="Gene3D" id="3.40.50.2000">
    <property type="entry name" value="Glycogen Phosphorylase B"/>
    <property type="match status" value="2"/>
</dbReference>
<evidence type="ECO:0000313" key="3">
    <source>
        <dbReference type="Proteomes" id="UP000826709"/>
    </source>
</evidence>
<accession>A0A8G1A296</accession>
<dbReference type="Pfam" id="PF13439">
    <property type="entry name" value="Glyco_transf_4"/>
    <property type="match status" value="1"/>
</dbReference>
<dbReference type="Proteomes" id="UP000826709">
    <property type="component" value="Chromosome"/>
</dbReference>
<evidence type="ECO:0000259" key="1">
    <source>
        <dbReference type="Pfam" id="PF13439"/>
    </source>
</evidence>
<dbReference type="SUPFAM" id="SSF53756">
    <property type="entry name" value="UDP-Glycosyltransferase/glycogen phosphorylase"/>
    <property type="match status" value="1"/>
</dbReference>
<dbReference type="Pfam" id="PF13692">
    <property type="entry name" value="Glyco_trans_1_4"/>
    <property type="match status" value="1"/>
</dbReference>
<name>A0A8G1A296_9EURY</name>
<dbReference type="KEGG" id="mfk:E2N92_07210"/>
<proteinExistence type="predicted"/>
<evidence type="ECO:0000313" key="2">
    <source>
        <dbReference type="EMBL" id="QYZ79240.1"/>
    </source>
</evidence>
<gene>
    <name evidence="2" type="ORF">E2N92_07210</name>
</gene>
<reference evidence="2" key="1">
    <citation type="journal article" date="2005" name="Int. J. Syst. Evol. Microbiol.">
        <title>Methanofollis formosanus sp. nov., isolated from a fish pond.</title>
        <authorList>
            <person name="Wu S.Y."/>
            <person name="Chen S.C."/>
            <person name="Lai M.C."/>
        </authorList>
    </citation>
    <scope>NUCLEOTIDE SEQUENCE</scope>
    <source>
        <strain evidence="2">ML15</strain>
    </source>
</reference>
<dbReference type="AlphaFoldDB" id="A0A8G1A296"/>
<dbReference type="CDD" id="cd03794">
    <property type="entry name" value="GT4_WbuB-like"/>
    <property type="match status" value="1"/>
</dbReference>
<protein>
    <submittedName>
        <fullName evidence="2">Glycosyltransferase</fullName>
    </submittedName>
</protein>
<dbReference type="PANTHER" id="PTHR45947">
    <property type="entry name" value="SULFOQUINOVOSYL TRANSFERASE SQD2"/>
    <property type="match status" value="1"/>
</dbReference>
<sequence>MKILLVSTQDYIHHPVPSRHHYIFEELATRHEVHVPHFHVSDGPERATRLHVHEATLFPFKSPVLHYTANAPYHAAVMKRIIRENEIDVVVAAHVLAGTAAIRAAKRAEIPVLFDLKDWFPDSAAAYYKNPYLKKLVHDTVWAVTSHNLRNSDHITTVSPSLARQLGQYGFEAEVITNGVNTEIFRPMDGSGTRRRLGIPEDDYVIGFAGSVERWYAVDNLVRVLPELRARYGGVHLLIVGGSLFTDYLEEIKALVKKLGMEEHVTFTGTVEHAALPELIAAMDLCTIPLSPPQWANIALPNKFFEYSACGKPILSRPIPDMEAIGGEHLSIYRDEAEFIENVGARIQERGTLTIDAEQFSWKKRAAEMEAVLESLI</sequence>
<dbReference type="GO" id="GO:0016757">
    <property type="term" value="F:glycosyltransferase activity"/>
    <property type="evidence" value="ECO:0007669"/>
    <property type="project" value="TreeGrafter"/>
</dbReference>
<keyword evidence="3" id="KW-1185">Reference proteome</keyword>
<dbReference type="OrthoDB" id="132546at2157"/>
<dbReference type="PANTHER" id="PTHR45947:SF3">
    <property type="entry name" value="SULFOQUINOVOSYL TRANSFERASE SQD2"/>
    <property type="match status" value="1"/>
</dbReference>
<dbReference type="RefSeq" id="WP_220680543.1">
    <property type="nucleotide sequence ID" value="NZ_CP037968.1"/>
</dbReference>
<dbReference type="InterPro" id="IPR028098">
    <property type="entry name" value="Glyco_trans_4-like_N"/>
</dbReference>